<name>A0ABN0U3Z2_9ACTN</name>
<gene>
    <name evidence="1" type="ORF">GCM10009539_24030</name>
</gene>
<dbReference type="EMBL" id="BAAAGX010000009">
    <property type="protein sequence ID" value="GAA0237957.1"/>
    <property type="molecule type" value="Genomic_DNA"/>
</dbReference>
<sequence length="113" mass="12403">MTLVQDPAFGVYLRTLAEQHAADREPGSVPRPDAVAVVRSIGAADVDAIAAAYADVLGEPDSPELRRRLLARLELADDPRRYRYERLLAVVNGWAPEESDEATIGRCIETMRG</sequence>
<proteinExistence type="predicted"/>
<keyword evidence="2" id="KW-1185">Reference proteome</keyword>
<organism evidence="1 2">
    <name type="scientific">Cryptosporangium japonicum</name>
    <dbReference type="NCBI Taxonomy" id="80872"/>
    <lineage>
        <taxon>Bacteria</taxon>
        <taxon>Bacillati</taxon>
        <taxon>Actinomycetota</taxon>
        <taxon>Actinomycetes</taxon>
        <taxon>Cryptosporangiales</taxon>
        <taxon>Cryptosporangiaceae</taxon>
        <taxon>Cryptosporangium</taxon>
    </lineage>
</organism>
<dbReference type="Proteomes" id="UP001500967">
    <property type="component" value="Unassembled WGS sequence"/>
</dbReference>
<reference evidence="1 2" key="1">
    <citation type="journal article" date="2019" name="Int. J. Syst. Evol. Microbiol.">
        <title>The Global Catalogue of Microorganisms (GCM) 10K type strain sequencing project: providing services to taxonomists for standard genome sequencing and annotation.</title>
        <authorList>
            <consortium name="The Broad Institute Genomics Platform"/>
            <consortium name="The Broad Institute Genome Sequencing Center for Infectious Disease"/>
            <person name="Wu L."/>
            <person name="Ma J."/>
        </authorList>
    </citation>
    <scope>NUCLEOTIDE SEQUENCE [LARGE SCALE GENOMIC DNA]</scope>
    <source>
        <strain evidence="1 2">JCM 10425</strain>
    </source>
</reference>
<protein>
    <submittedName>
        <fullName evidence="1">Uncharacterized protein</fullName>
    </submittedName>
</protein>
<comment type="caution">
    <text evidence="1">The sequence shown here is derived from an EMBL/GenBank/DDBJ whole genome shotgun (WGS) entry which is preliminary data.</text>
</comment>
<evidence type="ECO:0000313" key="1">
    <source>
        <dbReference type="EMBL" id="GAA0237957.1"/>
    </source>
</evidence>
<evidence type="ECO:0000313" key="2">
    <source>
        <dbReference type="Proteomes" id="UP001500967"/>
    </source>
</evidence>
<accession>A0ABN0U3Z2</accession>